<dbReference type="Pfam" id="PF06081">
    <property type="entry name" value="ArAE_1"/>
    <property type="match status" value="1"/>
</dbReference>
<dbReference type="InterPro" id="IPR038323">
    <property type="entry name" value="ArAE_1_C_sf"/>
</dbReference>
<keyword evidence="2" id="KW-1003">Cell membrane</keyword>
<comment type="subcellular location">
    <subcellularLocation>
        <location evidence="1">Cell membrane</location>
        <topology evidence="1">Multi-pass membrane protein</topology>
    </subcellularLocation>
</comment>
<keyword evidence="4 6" id="KW-1133">Transmembrane helix</keyword>
<dbReference type="PANTHER" id="PTHR40064:SF1">
    <property type="entry name" value="MEMBRANE PROTEIN"/>
    <property type="match status" value="1"/>
</dbReference>
<feature type="domain" description="Putative aromatic acid exporter C-terminal" evidence="7">
    <location>
        <begin position="144"/>
        <end position="310"/>
    </location>
</feature>
<dbReference type="InterPro" id="IPR010343">
    <property type="entry name" value="ArAE_1"/>
</dbReference>
<dbReference type="PANTHER" id="PTHR40064">
    <property type="entry name" value="MEMBRANE PROTEIN-RELATED"/>
    <property type="match status" value="1"/>
</dbReference>
<keyword evidence="9" id="KW-1185">Reference proteome</keyword>
<evidence type="ECO:0000256" key="2">
    <source>
        <dbReference type="ARBA" id="ARBA00022475"/>
    </source>
</evidence>
<keyword evidence="3 6" id="KW-0812">Transmembrane</keyword>
<reference evidence="8 9" key="1">
    <citation type="submission" date="2021-04" db="EMBL/GenBank/DDBJ databases">
        <title>Paenibacillus sp. DLE-14 whole genome sequence.</title>
        <authorList>
            <person name="Ham Y.J."/>
        </authorList>
    </citation>
    <scope>NUCLEOTIDE SEQUENCE [LARGE SCALE GENOMIC DNA]</scope>
    <source>
        <strain evidence="8 9">DLE-14</strain>
    </source>
</reference>
<dbReference type="InterPro" id="IPR052984">
    <property type="entry name" value="UPF0421"/>
</dbReference>
<feature type="transmembrane region" description="Helical" evidence="6">
    <location>
        <begin position="91"/>
        <end position="109"/>
    </location>
</feature>
<sequence>MGIRVIKTAIAALAALYTAHYLGLDPPLSAGLLAILGVEVTRMKGLRSAFDRFMASVLGLFFASLLFMLLGFHLWTISLFVLFAFPILSRFHLKDGIVTSAVIVFHVYAKEEVTTALIGNEIMLLLTGLGWATVINFLYMPKEEHKLVELRHVTEEKFGRIFQTMAATLRTPSLVWNGEELLEAGQAIEEGIRRSEIARENRVWGQGSAYSRYWPNYFDMRQQQLDSISLMLTQLALVYESLPQGELVAELFEHLADDVKSEVYEGKVDEMRLKLESRFPTMPLPITRDEFEMRAALLHVVHELRRYLSIAKRLKKQKNSLKADAREANV</sequence>
<feature type="transmembrane region" description="Helical" evidence="6">
    <location>
        <begin position="121"/>
        <end position="139"/>
    </location>
</feature>
<evidence type="ECO:0000256" key="5">
    <source>
        <dbReference type="ARBA" id="ARBA00023136"/>
    </source>
</evidence>
<protein>
    <submittedName>
        <fullName evidence="8">Aromatic acid exporter family protein</fullName>
    </submittedName>
</protein>
<evidence type="ECO:0000256" key="6">
    <source>
        <dbReference type="SAM" id="Phobius"/>
    </source>
</evidence>
<name>A0ABS5CBS7_9BACL</name>
<dbReference type="EMBL" id="JAGKSP010000003">
    <property type="protein sequence ID" value="MBP3963421.1"/>
    <property type="molecule type" value="Genomic_DNA"/>
</dbReference>
<evidence type="ECO:0000256" key="4">
    <source>
        <dbReference type="ARBA" id="ARBA00022989"/>
    </source>
</evidence>
<evidence type="ECO:0000256" key="1">
    <source>
        <dbReference type="ARBA" id="ARBA00004651"/>
    </source>
</evidence>
<dbReference type="Pfam" id="PF11728">
    <property type="entry name" value="ArAE_1_C"/>
    <property type="match status" value="1"/>
</dbReference>
<feature type="transmembrane region" description="Helical" evidence="6">
    <location>
        <begin position="58"/>
        <end position="84"/>
    </location>
</feature>
<evidence type="ECO:0000256" key="3">
    <source>
        <dbReference type="ARBA" id="ARBA00022692"/>
    </source>
</evidence>
<dbReference type="Proteomes" id="UP000673394">
    <property type="component" value="Unassembled WGS sequence"/>
</dbReference>
<evidence type="ECO:0000259" key="7">
    <source>
        <dbReference type="Pfam" id="PF11728"/>
    </source>
</evidence>
<dbReference type="Gene3D" id="1.20.120.940">
    <property type="entry name" value="Putative aromatic acid exporter, C-terminal domain"/>
    <property type="match status" value="1"/>
</dbReference>
<dbReference type="InterPro" id="IPR021062">
    <property type="entry name" value="ArAE_1_C"/>
</dbReference>
<dbReference type="RefSeq" id="WP_210658458.1">
    <property type="nucleotide sequence ID" value="NZ_JAGKSP010000003.1"/>
</dbReference>
<evidence type="ECO:0000313" key="8">
    <source>
        <dbReference type="EMBL" id="MBP3963421.1"/>
    </source>
</evidence>
<proteinExistence type="predicted"/>
<keyword evidence="5 6" id="KW-0472">Membrane</keyword>
<gene>
    <name evidence="8" type="ORF">I8J30_11960</name>
</gene>
<accession>A0ABS5CBS7</accession>
<comment type="caution">
    <text evidence="8">The sequence shown here is derived from an EMBL/GenBank/DDBJ whole genome shotgun (WGS) entry which is preliminary data.</text>
</comment>
<organism evidence="8 9">
    <name type="scientific">Paenibacillus lignilyticus</name>
    <dbReference type="NCBI Taxonomy" id="1172615"/>
    <lineage>
        <taxon>Bacteria</taxon>
        <taxon>Bacillati</taxon>
        <taxon>Bacillota</taxon>
        <taxon>Bacilli</taxon>
        <taxon>Bacillales</taxon>
        <taxon>Paenibacillaceae</taxon>
        <taxon>Paenibacillus</taxon>
    </lineage>
</organism>
<evidence type="ECO:0000313" key="9">
    <source>
        <dbReference type="Proteomes" id="UP000673394"/>
    </source>
</evidence>